<dbReference type="GO" id="GO:0005829">
    <property type="term" value="C:cytosol"/>
    <property type="evidence" value="ECO:0007669"/>
    <property type="project" value="TreeGrafter"/>
</dbReference>
<evidence type="ECO:0000313" key="12">
    <source>
        <dbReference type="EMBL" id="XBM02210.1"/>
    </source>
</evidence>
<dbReference type="InterPro" id="IPR001789">
    <property type="entry name" value="Sig_transdc_resp-reg_receiver"/>
</dbReference>
<evidence type="ECO:0000256" key="7">
    <source>
        <dbReference type="ARBA" id="ARBA00023163"/>
    </source>
</evidence>
<comment type="subcellular location">
    <subcellularLocation>
        <location evidence="1">Cytoplasm</location>
    </subcellularLocation>
</comment>
<dbReference type="GO" id="GO:0000156">
    <property type="term" value="F:phosphorelay response regulator activity"/>
    <property type="evidence" value="ECO:0007669"/>
    <property type="project" value="TreeGrafter"/>
</dbReference>
<keyword evidence="4" id="KW-0902">Two-component regulatory system</keyword>
<feature type="domain" description="Response regulatory" evidence="10">
    <location>
        <begin position="13"/>
        <end position="127"/>
    </location>
</feature>
<dbReference type="PROSITE" id="PS50110">
    <property type="entry name" value="RESPONSE_REGULATORY"/>
    <property type="match status" value="1"/>
</dbReference>
<reference evidence="12" key="1">
    <citation type="submission" date="2024-05" db="EMBL/GenBank/DDBJ databases">
        <authorList>
            <person name="Yang L."/>
            <person name="Pan L."/>
        </authorList>
    </citation>
    <scope>NUCLEOTIDE SEQUENCE</scope>
    <source>
        <strain evidence="12">FCG-7</strain>
    </source>
</reference>
<proteinExistence type="predicted"/>
<dbReference type="RefSeq" id="WP_348946484.1">
    <property type="nucleotide sequence ID" value="NZ_CP157355.1"/>
</dbReference>
<sequence>MPGLFFAVKLTMHVLLIEDDELIASGIRSGLHLHAMTVDGFTTASAATQALAVGHFDVAVLDLGLPDDDGLSVLKRWRQAGYDLPVLILTARDAIENRITGLQAGADDYLIKPFDLGELVARLQALQRRVAGRSVSLLQHGELSFDPVSFQVTLGGEPIELSRRELLLLQAFLNKPNHILTPDQVKDSLYGMDDEIESNALNVHLHNLRKN</sequence>
<dbReference type="InterPro" id="IPR011006">
    <property type="entry name" value="CheY-like_superfamily"/>
</dbReference>
<feature type="DNA-binding region" description="OmpR/PhoB-type" evidence="9">
    <location>
        <begin position="135"/>
        <end position="211"/>
    </location>
</feature>
<dbReference type="PROSITE" id="PS51755">
    <property type="entry name" value="OMPR_PHOB"/>
    <property type="match status" value="1"/>
</dbReference>
<evidence type="ECO:0000256" key="4">
    <source>
        <dbReference type="ARBA" id="ARBA00023012"/>
    </source>
</evidence>
<dbReference type="InterPro" id="IPR001867">
    <property type="entry name" value="OmpR/PhoB-type_DNA-bd"/>
</dbReference>
<keyword evidence="6 9" id="KW-0238">DNA-binding</keyword>
<feature type="domain" description="OmpR/PhoB-type" evidence="11">
    <location>
        <begin position="135"/>
        <end position="211"/>
    </location>
</feature>
<dbReference type="GO" id="GO:0032993">
    <property type="term" value="C:protein-DNA complex"/>
    <property type="evidence" value="ECO:0007669"/>
    <property type="project" value="TreeGrafter"/>
</dbReference>
<dbReference type="FunFam" id="3.40.50.2300:FF:000002">
    <property type="entry name" value="DNA-binding response regulator PhoP"/>
    <property type="match status" value="1"/>
</dbReference>
<keyword evidence="7" id="KW-0804">Transcription</keyword>
<evidence type="ECO:0000256" key="6">
    <source>
        <dbReference type="ARBA" id="ARBA00023125"/>
    </source>
</evidence>
<dbReference type="Pfam" id="PF00486">
    <property type="entry name" value="Trans_reg_C"/>
    <property type="match status" value="1"/>
</dbReference>
<dbReference type="GO" id="GO:0000976">
    <property type="term" value="F:transcription cis-regulatory region binding"/>
    <property type="evidence" value="ECO:0007669"/>
    <property type="project" value="TreeGrafter"/>
</dbReference>
<dbReference type="InterPro" id="IPR036388">
    <property type="entry name" value="WH-like_DNA-bd_sf"/>
</dbReference>
<evidence type="ECO:0000256" key="5">
    <source>
        <dbReference type="ARBA" id="ARBA00023015"/>
    </source>
</evidence>
<accession>A0AAU7FBT3</accession>
<evidence type="ECO:0000256" key="8">
    <source>
        <dbReference type="PROSITE-ProRule" id="PRU00169"/>
    </source>
</evidence>
<dbReference type="SMART" id="SM00448">
    <property type="entry name" value="REC"/>
    <property type="match status" value="1"/>
</dbReference>
<evidence type="ECO:0000256" key="3">
    <source>
        <dbReference type="ARBA" id="ARBA00022553"/>
    </source>
</evidence>
<protein>
    <submittedName>
        <fullName evidence="12">Response regulator</fullName>
    </submittedName>
</protein>
<dbReference type="Gene3D" id="1.10.10.10">
    <property type="entry name" value="Winged helix-like DNA-binding domain superfamily/Winged helix DNA-binding domain"/>
    <property type="match status" value="1"/>
</dbReference>
<name>A0AAU7FBT3_9NEIS</name>
<gene>
    <name evidence="12" type="ORF">ABHF33_08085</name>
</gene>
<dbReference type="AlphaFoldDB" id="A0AAU7FBT3"/>
<dbReference type="EMBL" id="CP157355">
    <property type="protein sequence ID" value="XBM02210.1"/>
    <property type="molecule type" value="Genomic_DNA"/>
</dbReference>
<evidence type="ECO:0000256" key="9">
    <source>
        <dbReference type="PROSITE-ProRule" id="PRU01091"/>
    </source>
</evidence>
<dbReference type="Gene3D" id="6.10.250.690">
    <property type="match status" value="1"/>
</dbReference>
<organism evidence="12">
    <name type="scientific">Chitinibacter mangrovi</name>
    <dbReference type="NCBI Taxonomy" id="3153927"/>
    <lineage>
        <taxon>Bacteria</taxon>
        <taxon>Pseudomonadati</taxon>
        <taxon>Pseudomonadota</taxon>
        <taxon>Betaproteobacteria</taxon>
        <taxon>Neisseriales</taxon>
        <taxon>Chitinibacteraceae</taxon>
        <taxon>Chitinibacter</taxon>
    </lineage>
</organism>
<dbReference type="PANTHER" id="PTHR48111">
    <property type="entry name" value="REGULATOR OF RPOS"/>
    <property type="match status" value="1"/>
</dbReference>
<dbReference type="KEGG" id="cmav:ABHF33_08085"/>
<feature type="modified residue" description="4-aspartylphosphate" evidence="8">
    <location>
        <position position="62"/>
    </location>
</feature>
<dbReference type="GO" id="GO:0006355">
    <property type="term" value="P:regulation of DNA-templated transcription"/>
    <property type="evidence" value="ECO:0007669"/>
    <property type="project" value="InterPro"/>
</dbReference>
<dbReference type="Gene3D" id="3.40.50.2300">
    <property type="match status" value="1"/>
</dbReference>
<keyword evidence="2" id="KW-0963">Cytoplasm</keyword>
<dbReference type="InterPro" id="IPR016032">
    <property type="entry name" value="Sig_transdc_resp-reg_C-effctor"/>
</dbReference>
<keyword evidence="5" id="KW-0805">Transcription regulation</keyword>
<dbReference type="SUPFAM" id="SSF46894">
    <property type="entry name" value="C-terminal effector domain of the bipartite response regulators"/>
    <property type="match status" value="1"/>
</dbReference>
<dbReference type="Pfam" id="PF00072">
    <property type="entry name" value="Response_reg"/>
    <property type="match status" value="1"/>
</dbReference>
<dbReference type="SUPFAM" id="SSF52172">
    <property type="entry name" value="CheY-like"/>
    <property type="match status" value="1"/>
</dbReference>
<keyword evidence="3 8" id="KW-0597">Phosphoprotein</keyword>
<evidence type="ECO:0000259" key="11">
    <source>
        <dbReference type="PROSITE" id="PS51755"/>
    </source>
</evidence>
<dbReference type="InterPro" id="IPR039420">
    <property type="entry name" value="WalR-like"/>
</dbReference>
<dbReference type="CDD" id="cd17624">
    <property type="entry name" value="REC_OmpR_PmrA-like"/>
    <property type="match status" value="1"/>
</dbReference>
<evidence type="ECO:0000256" key="1">
    <source>
        <dbReference type="ARBA" id="ARBA00004496"/>
    </source>
</evidence>
<evidence type="ECO:0000259" key="10">
    <source>
        <dbReference type="PROSITE" id="PS50110"/>
    </source>
</evidence>
<evidence type="ECO:0000256" key="2">
    <source>
        <dbReference type="ARBA" id="ARBA00022490"/>
    </source>
</evidence>
<dbReference type="PANTHER" id="PTHR48111:SF35">
    <property type="entry name" value="TRANSCRIPTIONAL REGULATORY PROTEIN QSEB"/>
    <property type="match status" value="1"/>
</dbReference>